<dbReference type="OrthoDB" id="101122at2"/>
<dbReference type="InterPro" id="IPR018765">
    <property type="entry name" value="DUF2341"/>
</dbReference>
<dbReference type="GO" id="GO:0005975">
    <property type="term" value="P:carbohydrate metabolic process"/>
    <property type="evidence" value="ECO:0007669"/>
    <property type="project" value="UniProtKB-ARBA"/>
</dbReference>
<dbReference type="GO" id="GO:0004553">
    <property type="term" value="F:hydrolase activity, hydrolyzing O-glycosyl compounds"/>
    <property type="evidence" value="ECO:0007669"/>
    <property type="project" value="UniProtKB-ARBA"/>
</dbReference>
<dbReference type="InterPro" id="IPR026444">
    <property type="entry name" value="Secre_tail"/>
</dbReference>
<dbReference type="InterPro" id="IPR013320">
    <property type="entry name" value="ConA-like_dom_sf"/>
</dbReference>
<sequence>MKASSPYFKYRVGFLTLFLIFSFAVNVYSAGFTNTTYAYSLPITLQTTSLGITSNQTSFPYLVTITDASLVISTTSCNNKVQFPNGPAYDFAFVDATAGEVPYQVVSYNQTAGTLLVWVQVPTLTHSTNNLLTFYFGSATAPANHTTAFYQSTWPSDYQAVYHLDEGSSSAAAIDATTNVNAGTQTSTTAVAGKIGGAYSFNGSSSKIVALAPASVGGNFTFSAWVYVNTLQASQGIVTDESLLSGGRLGLYTSGGVKAGVEAKTAIFTLSDLLASGGTNLSAGTWYYVQGVCSTVAILTTTQTYVNGAPDRSTTGTSLSITPGPIVIGQDYGGVNIMNGIIDEVRISNVAKTADWIKAEYVDQSNPAGFCSSGALTVYSTFAAAIPGGLTYTWTGGTSNNPTVATNWTNTTTGTANQLPAFDGTATLIIGSGSFSPSLTADEKVFGLTVNSGATLNLNGHNLNIACNLNNTGTGTINWANSNTSAITWNGSMAAQSYNGGTTTGYTHVGNMVINNSASGTVTINNDTVDIYNQLTMTKGNLAVSPAAIVNIKSNAEQTANVASIPSGSSITGSVNVERYITGGTVATRTWRLMSSPIYNSAGTYNFVSNLKQNLIVTGTGGASAGFDPPASWLTSYTVNGPTVLTYSNGLFYGLTSSTQTAQVGTGFYFYFRGDRIHNLPSKLVSVGGVYAIPDANTIGLWTGTLNQGTQTLSLSGANSFFCIGNPYACTINANNITGTNLLSTGVVNVFVYDYTHNATNTTIATGVPYISSGEGIFVQSSTASTGSVVFSESMKDVTPAHQPGYTGSPAVPLTMSVVQHTGQDSYIRLRMILNASHSDLAYIRFNKNYKSIFDPTEDIRDFSASGQTVFFGSMTSDSVEVDVNSMPTVQKKLSFYLSVNASASGNYTIKKLDLVGIDKVYDVWLVDHYKNDTVNMRTVDSTTFAIDKTNPLTYGNSRFEVAIIQKELPPYQLISFTGKRVLLNNQLTWKTKNEYFYTTFDLQKSVDNGVTYNDIQTIQSDSTGSYSYTDKNAANAKLMYRLKQTDINNNVTYSNVVILQAGVNNLVEFDIFPNPTAWSIQFRLRQEVKLPLKMNIYNSSGILVMSTVFNANTGIQNVSSLSHGSYIINLLDSSTSKDLGMAKFIKL</sequence>
<organism evidence="4 5">
    <name type="scientific">Mucilaginibacter mallensis</name>
    <dbReference type="NCBI Taxonomy" id="652787"/>
    <lineage>
        <taxon>Bacteria</taxon>
        <taxon>Pseudomonadati</taxon>
        <taxon>Bacteroidota</taxon>
        <taxon>Sphingobacteriia</taxon>
        <taxon>Sphingobacteriales</taxon>
        <taxon>Sphingobacteriaceae</taxon>
        <taxon>Mucilaginibacter</taxon>
    </lineage>
</organism>
<feature type="domain" description="LamG-like jellyroll fold" evidence="3">
    <location>
        <begin position="218"/>
        <end position="355"/>
    </location>
</feature>
<dbReference type="Pfam" id="PF13385">
    <property type="entry name" value="Laminin_G_3"/>
    <property type="match status" value="1"/>
</dbReference>
<dbReference type="SMART" id="SM00560">
    <property type="entry name" value="LamGL"/>
    <property type="match status" value="1"/>
</dbReference>
<evidence type="ECO:0000259" key="3">
    <source>
        <dbReference type="SMART" id="SM00560"/>
    </source>
</evidence>
<dbReference type="Pfam" id="PF18962">
    <property type="entry name" value="Por_Secre_tail"/>
    <property type="match status" value="1"/>
</dbReference>
<keyword evidence="5" id="KW-1185">Reference proteome</keyword>
<dbReference type="Proteomes" id="UP000199679">
    <property type="component" value="Chromosome I"/>
</dbReference>
<keyword evidence="2" id="KW-1015">Disulfide bond</keyword>
<evidence type="ECO:0000313" key="4">
    <source>
        <dbReference type="EMBL" id="SDS46473.1"/>
    </source>
</evidence>
<name>A0A1H1SF36_MUCMA</name>
<dbReference type="SUPFAM" id="SSF49899">
    <property type="entry name" value="Concanavalin A-like lectins/glucanases"/>
    <property type="match status" value="1"/>
</dbReference>
<dbReference type="Gene3D" id="2.60.120.200">
    <property type="match status" value="1"/>
</dbReference>
<dbReference type="STRING" id="652787.SAMN05216490_1202"/>
<reference evidence="4 5" key="1">
    <citation type="submission" date="2016-10" db="EMBL/GenBank/DDBJ databases">
        <authorList>
            <person name="de Groot N.N."/>
        </authorList>
    </citation>
    <scope>NUCLEOTIDE SEQUENCE [LARGE SCALE GENOMIC DNA]</scope>
    <source>
        <strain evidence="4 5">MP1X4</strain>
    </source>
</reference>
<dbReference type="Pfam" id="PF10102">
    <property type="entry name" value="DUF2341"/>
    <property type="match status" value="1"/>
</dbReference>
<dbReference type="NCBIfam" id="TIGR04183">
    <property type="entry name" value="Por_Secre_tail"/>
    <property type="match status" value="1"/>
</dbReference>
<evidence type="ECO:0000256" key="2">
    <source>
        <dbReference type="ARBA" id="ARBA00023157"/>
    </source>
</evidence>
<gene>
    <name evidence="4" type="ORF">SAMN05216490_1202</name>
</gene>
<dbReference type="RefSeq" id="WP_091370292.1">
    <property type="nucleotide sequence ID" value="NZ_LT629740.1"/>
</dbReference>
<keyword evidence="1" id="KW-0732">Signal</keyword>
<dbReference type="EMBL" id="LT629740">
    <property type="protein sequence ID" value="SDS46473.1"/>
    <property type="molecule type" value="Genomic_DNA"/>
</dbReference>
<dbReference type="InterPro" id="IPR006558">
    <property type="entry name" value="LamG-like"/>
</dbReference>
<protein>
    <recommendedName>
        <fullName evidence="3">LamG-like jellyroll fold domain-containing protein</fullName>
    </recommendedName>
</protein>
<dbReference type="AlphaFoldDB" id="A0A1H1SF36"/>
<accession>A0A1H1SF36</accession>
<evidence type="ECO:0000313" key="5">
    <source>
        <dbReference type="Proteomes" id="UP000199679"/>
    </source>
</evidence>
<evidence type="ECO:0000256" key="1">
    <source>
        <dbReference type="ARBA" id="ARBA00022729"/>
    </source>
</evidence>
<proteinExistence type="predicted"/>